<dbReference type="InterPro" id="IPR002509">
    <property type="entry name" value="NODB_dom"/>
</dbReference>
<evidence type="ECO:0000256" key="2">
    <source>
        <dbReference type="ARBA" id="ARBA00022729"/>
    </source>
</evidence>
<gene>
    <name evidence="5" type="ORF">I8J29_09945</name>
</gene>
<reference evidence="5 6" key="1">
    <citation type="submission" date="2021-03" db="EMBL/GenBank/DDBJ databases">
        <title>Paenibacillus artemisicola MWE-103 whole genome sequence.</title>
        <authorList>
            <person name="Ham Y.J."/>
        </authorList>
    </citation>
    <scope>NUCLEOTIDE SEQUENCE [LARGE SCALE GENOMIC DNA]</scope>
    <source>
        <strain evidence="5 6">MWE-103</strain>
    </source>
</reference>
<dbReference type="PANTHER" id="PTHR34216">
    <property type="match status" value="1"/>
</dbReference>
<dbReference type="Gene3D" id="3.20.20.370">
    <property type="entry name" value="Glycoside hydrolase/deacetylase"/>
    <property type="match status" value="1"/>
</dbReference>
<dbReference type="InterPro" id="IPR011330">
    <property type="entry name" value="Glyco_hydro/deAcase_b/a-brl"/>
</dbReference>
<accession>A0ABS3W8B7</accession>
<dbReference type="Proteomes" id="UP000670947">
    <property type="component" value="Unassembled WGS sequence"/>
</dbReference>
<feature type="domain" description="NodB homology" evidence="4">
    <location>
        <begin position="89"/>
        <end position="337"/>
    </location>
</feature>
<dbReference type="InterPro" id="IPR051398">
    <property type="entry name" value="Polysacch_Deacetylase"/>
</dbReference>
<evidence type="ECO:0000259" key="4">
    <source>
        <dbReference type="PROSITE" id="PS51677"/>
    </source>
</evidence>
<sequence>MIDMGSPEGASSLYGGLKPGHDEPHGTYYKDRVIVLMYHEVVQAPQNAGALSTAKFERQLRMMKANNFHWITMDQYRGFILHGDPVPDNAVLLTFDDGYASFYRDAYPILRKYEAPATSFLIVNTVGNPHRVGVPKLTWDQVREMNRNGISFYSHSFDSHLYAPTDAGGKHAIAALSGPIYLRDKGRRETEQEYELRVKTDLEKANAVLERELGSPNHVLAFPYGAFSKPLLAICAQLGIDVTLTVKDGLDRPSQSNGFRLNAGGMQNNPDLQLALMKQARQRLGHAHFDRAPERKREALWTLAAMAIVAALWTEAAYKLFRAKRTRGTLAQKNGLA</sequence>
<protein>
    <submittedName>
        <fullName evidence="5">Polysaccharide deacetylase family protein</fullName>
    </submittedName>
</protein>
<keyword evidence="6" id="KW-1185">Reference proteome</keyword>
<dbReference type="SUPFAM" id="SSF88713">
    <property type="entry name" value="Glycoside hydrolase/deacetylase"/>
    <property type="match status" value="1"/>
</dbReference>
<dbReference type="EMBL" id="JAGGDJ010000004">
    <property type="protein sequence ID" value="MBO7744518.1"/>
    <property type="molecule type" value="Genomic_DNA"/>
</dbReference>
<dbReference type="Pfam" id="PF01522">
    <property type="entry name" value="Polysacc_deac_1"/>
    <property type="match status" value="1"/>
</dbReference>
<keyword evidence="3" id="KW-1133">Transmembrane helix</keyword>
<feature type="transmembrane region" description="Helical" evidence="3">
    <location>
        <begin position="299"/>
        <end position="318"/>
    </location>
</feature>
<comment type="caution">
    <text evidence="5">The sequence shown here is derived from an EMBL/GenBank/DDBJ whole genome shotgun (WGS) entry which is preliminary data.</text>
</comment>
<organism evidence="5 6">
    <name type="scientific">Paenibacillus artemisiicola</name>
    <dbReference type="NCBI Taxonomy" id="1172618"/>
    <lineage>
        <taxon>Bacteria</taxon>
        <taxon>Bacillati</taxon>
        <taxon>Bacillota</taxon>
        <taxon>Bacilli</taxon>
        <taxon>Bacillales</taxon>
        <taxon>Paenibacillaceae</taxon>
        <taxon>Paenibacillus</taxon>
    </lineage>
</organism>
<name>A0ABS3W8B7_9BACL</name>
<keyword evidence="3" id="KW-0472">Membrane</keyword>
<evidence type="ECO:0000313" key="6">
    <source>
        <dbReference type="Proteomes" id="UP000670947"/>
    </source>
</evidence>
<evidence type="ECO:0000313" key="5">
    <source>
        <dbReference type="EMBL" id="MBO7744518.1"/>
    </source>
</evidence>
<dbReference type="PANTHER" id="PTHR34216:SF3">
    <property type="entry name" value="POLY-BETA-1,6-N-ACETYL-D-GLUCOSAMINE N-DEACETYLASE"/>
    <property type="match status" value="1"/>
</dbReference>
<evidence type="ECO:0000256" key="3">
    <source>
        <dbReference type="SAM" id="Phobius"/>
    </source>
</evidence>
<keyword evidence="3" id="KW-0812">Transmembrane</keyword>
<dbReference type="PROSITE" id="PS51677">
    <property type="entry name" value="NODB"/>
    <property type="match status" value="1"/>
</dbReference>
<keyword evidence="2" id="KW-0732">Signal</keyword>
<evidence type="ECO:0000256" key="1">
    <source>
        <dbReference type="ARBA" id="ARBA00004613"/>
    </source>
</evidence>
<comment type="subcellular location">
    <subcellularLocation>
        <location evidence="1">Secreted</location>
    </subcellularLocation>
</comment>
<proteinExistence type="predicted"/>